<proteinExistence type="predicted"/>
<accession>A0A371FAK8</accession>
<reference evidence="1" key="1">
    <citation type="submission" date="2018-05" db="EMBL/GenBank/DDBJ databases">
        <title>Draft genome of Mucuna pruriens seed.</title>
        <authorList>
            <person name="Nnadi N.E."/>
            <person name="Vos R."/>
            <person name="Hasami M.H."/>
            <person name="Devisetty U.K."/>
            <person name="Aguiy J.C."/>
        </authorList>
    </citation>
    <scope>NUCLEOTIDE SEQUENCE [LARGE SCALE GENOMIC DNA]</scope>
    <source>
        <strain evidence="1">JCA_2017</strain>
    </source>
</reference>
<name>A0A371FAK8_MUCPR</name>
<feature type="non-terminal residue" evidence="1">
    <location>
        <position position="1"/>
    </location>
</feature>
<sequence length="98" mass="11050">MSTLVSLDVTNQSSHLPSSISKDLPNLRSLWIECDSKLQLSQNTTMSECGDYLLPDDNYLDWLTFNNEGSSVIFEIPQISAQVESNGDIKQKQKKKKN</sequence>
<organism evidence="1 2">
    <name type="scientific">Mucuna pruriens</name>
    <name type="common">Velvet bean</name>
    <name type="synonym">Dolichos pruriens</name>
    <dbReference type="NCBI Taxonomy" id="157652"/>
    <lineage>
        <taxon>Eukaryota</taxon>
        <taxon>Viridiplantae</taxon>
        <taxon>Streptophyta</taxon>
        <taxon>Embryophyta</taxon>
        <taxon>Tracheophyta</taxon>
        <taxon>Spermatophyta</taxon>
        <taxon>Magnoliopsida</taxon>
        <taxon>eudicotyledons</taxon>
        <taxon>Gunneridae</taxon>
        <taxon>Pentapetalae</taxon>
        <taxon>rosids</taxon>
        <taxon>fabids</taxon>
        <taxon>Fabales</taxon>
        <taxon>Fabaceae</taxon>
        <taxon>Papilionoideae</taxon>
        <taxon>50 kb inversion clade</taxon>
        <taxon>NPAAA clade</taxon>
        <taxon>indigoferoid/millettioid clade</taxon>
        <taxon>Phaseoleae</taxon>
        <taxon>Mucuna</taxon>
    </lineage>
</organism>
<evidence type="ECO:0000313" key="2">
    <source>
        <dbReference type="Proteomes" id="UP000257109"/>
    </source>
</evidence>
<dbReference type="AlphaFoldDB" id="A0A371FAK8"/>
<gene>
    <name evidence="1" type="ORF">CR513_44796</name>
</gene>
<comment type="caution">
    <text evidence="1">The sequence shown here is derived from an EMBL/GenBank/DDBJ whole genome shotgun (WGS) entry which is preliminary data.</text>
</comment>
<dbReference type="EMBL" id="QJKJ01009872">
    <property type="protein sequence ID" value="RDX75331.1"/>
    <property type="molecule type" value="Genomic_DNA"/>
</dbReference>
<protein>
    <submittedName>
        <fullName evidence="1">Uncharacterized protein</fullName>
    </submittedName>
</protein>
<evidence type="ECO:0000313" key="1">
    <source>
        <dbReference type="EMBL" id="RDX75331.1"/>
    </source>
</evidence>
<keyword evidence="2" id="KW-1185">Reference proteome</keyword>
<dbReference type="Proteomes" id="UP000257109">
    <property type="component" value="Unassembled WGS sequence"/>
</dbReference>